<evidence type="ECO:0000259" key="2">
    <source>
        <dbReference type="PROSITE" id="PS50181"/>
    </source>
</evidence>
<sequence length="401" mass="44766">MSTPENKRKRKRTTTKNKVKKKKQLLSTPQSTLFLSIPYDLLLHIVARVPVLYYPTLSLVSKSFRSLIASPELYKVRSLLGRTESCLYVCLNMVDHFRKGPNWFTLCRKPDKTLTGKERSGYILARVPIPHSPNAEFSSLVAVGSDIYNIGVNQDRFKLTDCSSSVTILDCRSHTWREAPSLPVGLYACSAGVLDGKIYVAGQSPDGYSSYSLTKSVEVFEFDIKTQVWDPVPIPGRETKSPYMGSTACIDGKFNVVALGESVAYDPKEGSWDLGPWLSGHMCSYSYCEIENVLYSAAHGALMWYDSQVKNWRVLKGLVGLPKFPPCAQVRLADYGGKIVAMWDLNAPYGNSPSYKTGIWCAEIALERLNSCEIWGKVEWVDNMLTIFDSFSLVKVIAATV</sequence>
<feature type="region of interest" description="Disordered" evidence="1">
    <location>
        <begin position="1"/>
        <end position="22"/>
    </location>
</feature>
<feature type="domain" description="F-box" evidence="2">
    <location>
        <begin position="31"/>
        <end position="77"/>
    </location>
</feature>
<dbReference type="Pfam" id="PF25210">
    <property type="entry name" value="Kelch_FKB95"/>
    <property type="match status" value="1"/>
</dbReference>
<dbReference type="CDD" id="cd22152">
    <property type="entry name" value="F-box_AtAFR-like"/>
    <property type="match status" value="1"/>
</dbReference>
<dbReference type="Proteomes" id="UP000694251">
    <property type="component" value="Chromosome 8"/>
</dbReference>
<keyword evidence="4" id="KW-1185">Reference proteome</keyword>
<dbReference type="PANTHER" id="PTHR24414">
    <property type="entry name" value="F-BOX/KELCH-REPEAT PROTEIN SKIP4"/>
    <property type="match status" value="1"/>
</dbReference>
<evidence type="ECO:0000313" key="4">
    <source>
        <dbReference type="Proteomes" id="UP000694251"/>
    </source>
</evidence>
<name>A0A8T2B7I5_ARASU</name>
<dbReference type="PROSITE" id="PS50181">
    <property type="entry name" value="FBOX"/>
    <property type="match status" value="1"/>
</dbReference>
<comment type="caution">
    <text evidence="3">The sequence shown here is derived from an EMBL/GenBank/DDBJ whole genome shotgun (WGS) entry which is preliminary data.</text>
</comment>
<dbReference type="AlphaFoldDB" id="A0A8T2B7I5"/>
<feature type="compositionally biased region" description="Basic residues" evidence="1">
    <location>
        <begin position="7"/>
        <end position="22"/>
    </location>
</feature>
<evidence type="ECO:0000313" key="3">
    <source>
        <dbReference type="EMBL" id="KAG7581144.1"/>
    </source>
</evidence>
<gene>
    <name evidence="3" type="ORF">ISN44_As08g008720</name>
</gene>
<dbReference type="EMBL" id="JAEFBJ010000008">
    <property type="protein sequence ID" value="KAG7581144.1"/>
    <property type="molecule type" value="Genomic_DNA"/>
</dbReference>
<accession>A0A8T2B7I5</accession>
<dbReference type="InterPro" id="IPR001810">
    <property type="entry name" value="F-box_dom"/>
</dbReference>
<organism evidence="3 4">
    <name type="scientific">Arabidopsis suecica</name>
    <name type="common">Swedish thale-cress</name>
    <name type="synonym">Cardaminopsis suecica</name>
    <dbReference type="NCBI Taxonomy" id="45249"/>
    <lineage>
        <taxon>Eukaryota</taxon>
        <taxon>Viridiplantae</taxon>
        <taxon>Streptophyta</taxon>
        <taxon>Embryophyta</taxon>
        <taxon>Tracheophyta</taxon>
        <taxon>Spermatophyta</taxon>
        <taxon>Magnoliopsida</taxon>
        <taxon>eudicotyledons</taxon>
        <taxon>Gunneridae</taxon>
        <taxon>Pentapetalae</taxon>
        <taxon>rosids</taxon>
        <taxon>malvids</taxon>
        <taxon>Brassicales</taxon>
        <taxon>Brassicaceae</taxon>
        <taxon>Camelineae</taxon>
        <taxon>Arabidopsis</taxon>
    </lineage>
</organism>
<dbReference type="InterPro" id="IPR050354">
    <property type="entry name" value="F-box/kelch-repeat_ARATH"/>
</dbReference>
<dbReference type="PANTHER" id="PTHR24414:SF184">
    <property type="entry name" value="GALACTOSE OXIDASE_KELCH REPEAT SUPERFAMILY PROTEIN"/>
    <property type="match status" value="1"/>
</dbReference>
<reference evidence="3 4" key="1">
    <citation type="submission" date="2020-12" db="EMBL/GenBank/DDBJ databases">
        <title>Concerted genomic and epigenomic changes stabilize Arabidopsis allopolyploids.</title>
        <authorList>
            <person name="Chen Z."/>
        </authorList>
    </citation>
    <scope>NUCLEOTIDE SEQUENCE [LARGE SCALE GENOMIC DNA]</scope>
    <source>
        <strain evidence="3">As9502</strain>
        <tissue evidence="3">Leaf</tissue>
    </source>
</reference>
<evidence type="ECO:0000256" key="1">
    <source>
        <dbReference type="SAM" id="MobiDB-lite"/>
    </source>
</evidence>
<dbReference type="InterPro" id="IPR057499">
    <property type="entry name" value="Kelch_FKB95"/>
</dbReference>
<protein>
    <submittedName>
        <fullName evidence="3">F-box domain</fullName>
    </submittedName>
</protein>
<dbReference type="OrthoDB" id="1108755at2759"/>
<dbReference type="Pfam" id="PF00646">
    <property type="entry name" value="F-box"/>
    <property type="match status" value="1"/>
</dbReference>
<proteinExistence type="predicted"/>
<dbReference type="SMART" id="SM00256">
    <property type="entry name" value="FBOX"/>
    <property type="match status" value="1"/>
</dbReference>